<dbReference type="InterPro" id="IPR000182">
    <property type="entry name" value="GNAT_dom"/>
</dbReference>
<gene>
    <name evidence="2" type="ORF">CRHIZ90672A_00009579</name>
</gene>
<organism evidence="2 3">
    <name type="scientific">Clonostachys rhizophaga</name>
    <dbReference type="NCBI Taxonomy" id="160324"/>
    <lineage>
        <taxon>Eukaryota</taxon>
        <taxon>Fungi</taxon>
        <taxon>Dikarya</taxon>
        <taxon>Ascomycota</taxon>
        <taxon>Pezizomycotina</taxon>
        <taxon>Sordariomycetes</taxon>
        <taxon>Hypocreomycetidae</taxon>
        <taxon>Hypocreales</taxon>
        <taxon>Bionectriaceae</taxon>
        <taxon>Clonostachys</taxon>
    </lineage>
</organism>
<protein>
    <recommendedName>
        <fullName evidence="1">N-acetyltransferase domain-containing protein</fullName>
    </recommendedName>
</protein>
<evidence type="ECO:0000259" key="1">
    <source>
        <dbReference type="PROSITE" id="PS51186"/>
    </source>
</evidence>
<dbReference type="SUPFAM" id="SSF55729">
    <property type="entry name" value="Acyl-CoA N-acyltransferases (Nat)"/>
    <property type="match status" value="1"/>
</dbReference>
<dbReference type="PANTHER" id="PTHR42791:SF14">
    <property type="entry name" value="N-ACETYLTRANSFERASE DOMAIN-CONTAINING PROTEIN"/>
    <property type="match status" value="1"/>
</dbReference>
<accession>A0A9N9VGY8</accession>
<dbReference type="PROSITE" id="PS51186">
    <property type="entry name" value="GNAT"/>
    <property type="match status" value="1"/>
</dbReference>
<reference evidence="2" key="1">
    <citation type="submission" date="2021-10" db="EMBL/GenBank/DDBJ databases">
        <authorList>
            <person name="Piombo E."/>
        </authorList>
    </citation>
    <scope>NUCLEOTIDE SEQUENCE</scope>
</reference>
<feature type="domain" description="N-acetyltransferase" evidence="1">
    <location>
        <begin position="169"/>
        <end position="245"/>
    </location>
</feature>
<dbReference type="InterPro" id="IPR052523">
    <property type="entry name" value="Trichothecene_AcTrans"/>
</dbReference>
<evidence type="ECO:0000313" key="2">
    <source>
        <dbReference type="EMBL" id="CAH0026057.1"/>
    </source>
</evidence>
<dbReference type="Gene3D" id="3.40.630.30">
    <property type="match status" value="1"/>
</dbReference>
<sequence length="254" mass="27813">MATTTTNNDEIQIGFVENTDDLVQAFDCQIATFGRQTEDSIWRSSNPGWDTPEGRDVGIKHAINRWNSVTKDHSGNPNTIFLKATVPDEASPGGRKLVGYAIWVQHSAVPGHGEPVPNEAQRLEASRVIHPHNETEARFHSQMCVSLYKRRAEVAQEKAATDQPAFLVLDCCIVDPSYQGRGVARQLVQWGLEEAERRGGLEATTEGSVMGRRVYTKLGFHAEPAGEVVMGSIEVKGCIKCLFIVLRVGGTKGG</sequence>
<dbReference type="Proteomes" id="UP000696573">
    <property type="component" value="Unassembled WGS sequence"/>
</dbReference>
<name>A0A9N9VGY8_9HYPO</name>
<evidence type="ECO:0000313" key="3">
    <source>
        <dbReference type="Proteomes" id="UP000696573"/>
    </source>
</evidence>
<keyword evidence="3" id="KW-1185">Reference proteome</keyword>
<dbReference type="OrthoDB" id="2832510at2759"/>
<comment type="caution">
    <text evidence="2">The sequence shown here is derived from an EMBL/GenBank/DDBJ whole genome shotgun (WGS) entry which is preliminary data.</text>
</comment>
<dbReference type="GO" id="GO:0016747">
    <property type="term" value="F:acyltransferase activity, transferring groups other than amino-acyl groups"/>
    <property type="evidence" value="ECO:0007669"/>
    <property type="project" value="InterPro"/>
</dbReference>
<dbReference type="Pfam" id="PF00583">
    <property type="entry name" value="Acetyltransf_1"/>
    <property type="match status" value="1"/>
</dbReference>
<dbReference type="CDD" id="cd04301">
    <property type="entry name" value="NAT_SF"/>
    <property type="match status" value="1"/>
</dbReference>
<dbReference type="EMBL" id="CABFNQ020000717">
    <property type="protein sequence ID" value="CAH0026057.1"/>
    <property type="molecule type" value="Genomic_DNA"/>
</dbReference>
<proteinExistence type="predicted"/>
<dbReference type="PANTHER" id="PTHR42791">
    <property type="entry name" value="GNAT FAMILY ACETYLTRANSFERASE"/>
    <property type="match status" value="1"/>
</dbReference>
<dbReference type="AlphaFoldDB" id="A0A9N9VGY8"/>
<dbReference type="InterPro" id="IPR016181">
    <property type="entry name" value="Acyl_CoA_acyltransferase"/>
</dbReference>